<dbReference type="InterPro" id="IPR027256">
    <property type="entry name" value="P-typ_ATPase_IB"/>
</dbReference>
<protein>
    <recommendedName>
        <fullName evidence="16">P-type Cu(2+) transporter</fullName>
        <ecNumber evidence="16">7.2.2.9</ecNumber>
    </recommendedName>
</protein>
<dbReference type="PROSITE" id="PS00154">
    <property type="entry name" value="ATPASE_E1_E2"/>
    <property type="match status" value="1"/>
</dbReference>
<dbReference type="PRINTS" id="PR00119">
    <property type="entry name" value="CATATPASE"/>
</dbReference>
<dbReference type="SUPFAM" id="SSF81653">
    <property type="entry name" value="Calcium ATPase, transduction domain A"/>
    <property type="match status" value="1"/>
</dbReference>
<evidence type="ECO:0000256" key="17">
    <source>
        <dbReference type="ARBA" id="ARBA00047424"/>
    </source>
</evidence>
<evidence type="ECO:0000256" key="20">
    <source>
        <dbReference type="SAM" id="MobiDB-lite"/>
    </source>
</evidence>
<feature type="transmembrane region" description="Helical" evidence="18">
    <location>
        <begin position="169"/>
        <end position="191"/>
    </location>
</feature>
<keyword evidence="18" id="KW-1003">Cell membrane</keyword>
<feature type="region of interest" description="Disordered" evidence="20">
    <location>
        <begin position="823"/>
        <end position="842"/>
    </location>
</feature>
<evidence type="ECO:0000256" key="16">
    <source>
        <dbReference type="ARBA" id="ARBA00038904"/>
    </source>
</evidence>
<keyword evidence="9 18" id="KW-0067">ATP-binding</keyword>
<dbReference type="InterPro" id="IPR059000">
    <property type="entry name" value="ATPase_P-type_domA"/>
</dbReference>
<dbReference type="GO" id="GO:0012505">
    <property type="term" value="C:endomembrane system"/>
    <property type="evidence" value="ECO:0007669"/>
    <property type="project" value="UniProtKB-SubCell"/>
</dbReference>
<dbReference type="EMBL" id="JANUAU010000001">
    <property type="protein sequence ID" value="MCS3676282.1"/>
    <property type="molecule type" value="Genomic_DNA"/>
</dbReference>
<dbReference type="Gene3D" id="3.30.70.100">
    <property type="match status" value="2"/>
</dbReference>
<dbReference type="AlphaFoldDB" id="A0A9X2PT30"/>
<evidence type="ECO:0000256" key="9">
    <source>
        <dbReference type="ARBA" id="ARBA00022840"/>
    </source>
</evidence>
<dbReference type="GO" id="GO:0005507">
    <property type="term" value="F:copper ion binding"/>
    <property type="evidence" value="ECO:0007669"/>
    <property type="project" value="InterPro"/>
</dbReference>
<keyword evidence="4 18" id="KW-0812">Transmembrane</keyword>
<dbReference type="CDD" id="cd02094">
    <property type="entry name" value="P-type_ATPase_Cu-like"/>
    <property type="match status" value="1"/>
</dbReference>
<evidence type="ECO:0000313" key="22">
    <source>
        <dbReference type="EMBL" id="MCS3676282.1"/>
    </source>
</evidence>
<dbReference type="InterPro" id="IPR023298">
    <property type="entry name" value="ATPase_P-typ_TM_dom_sf"/>
</dbReference>
<dbReference type="NCBIfam" id="TIGR01494">
    <property type="entry name" value="ATPase_P-type"/>
    <property type="match status" value="1"/>
</dbReference>
<dbReference type="CDD" id="cd00371">
    <property type="entry name" value="HMA"/>
    <property type="match status" value="2"/>
</dbReference>
<dbReference type="PRINTS" id="PR00120">
    <property type="entry name" value="HATPASE"/>
</dbReference>
<keyword evidence="19" id="KW-0175">Coiled coil</keyword>
<proteinExistence type="inferred from homology"/>
<evidence type="ECO:0000256" key="1">
    <source>
        <dbReference type="ARBA" id="ARBA00004127"/>
    </source>
</evidence>
<keyword evidence="13" id="KW-0186">Copper</keyword>
<dbReference type="FunFam" id="2.70.150.10:FF:000002">
    <property type="entry name" value="Copper-transporting ATPase 1, putative"/>
    <property type="match status" value="1"/>
</dbReference>
<reference evidence="22" key="1">
    <citation type="submission" date="2022-08" db="EMBL/GenBank/DDBJ databases">
        <title>Genomic Encyclopedia of Type Strains, Phase V (KMG-V): Genome sequencing to study the core and pangenomes of soil and plant-associated prokaryotes.</title>
        <authorList>
            <person name="Whitman W."/>
        </authorList>
    </citation>
    <scope>NUCLEOTIDE SEQUENCE</scope>
    <source>
        <strain evidence="22">0</strain>
    </source>
</reference>
<sequence>MPAEQSDRLTFPVEGMHCASCVSSVDDALEGVEGIAEANVNLATEKASVSFENGSVPPEALVEAVDRAGYEVPTEKMSLPIEGMHCASCVSTVDEFLSDVPGVLKANVNLATEKATVTYLAGTATKRDFTEAVRNAGYEVGEINEEETAAESATEKTEQKVSTARSRMWIAWAFTVPIIAWMIPEMVFGLAWPSETVYHLGMIGLAAPVLGWVGWATYKSGTKALLNGAPNMDSLIVLGTAAAFLTGPAYFLIPVADYAGVSAMIMAFHLTGRYIEESAKGRASEAIRKLMEMEAKTATVLRDGEEVEIPVDQVEVGDVMVVRPGEKIPTDGEIVEGESALDESMATGESMPVPKEPGDEVIGATVNQDGRLKVKATAIGKDTFLSQVVKLVEEAQGTKVPIQDLADRITGVFVPIIIGVAALTFALWMLAPSLMQPLVDAGSFLPWVVTDLSVLTLAIASMVAVFVIACPCALGLATPTALMVSSGMGAEHGVLIRSGEAIQTLKDVGIVVLDKTGTITRGEPEVTDLVTVGNWDDPTVLKLVASAERASEHPLGEAIVRRAEADDRLLDEPSDFEAVRGKGIRATVDGRDVLVGTRTLLREEGIDVEAAEERMETLEHEGKTAMLAAIDGQLAGIIAVADALKDDSSQAIEALHDLGLETAMITGDNERTARAVAEQVGIDHVLAEVLPDEKTDEVKRLQEEYERVAFVGDGINDAPALTQADVGLAIGTGTDIAIESSDVTLVRGELSSVVEAVNLSRATFRTIKQNLFWAFAYNVVMIPLAVIGWMHPVLAEIAMATSSITVVGNANRLRGVDIRPDYERSESPTAATAAKEAAPAAA</sequence>
<dbReference type="GO" id="GO:0055070">
    <property type="term" value="P:copper ion homeostasis"/>
    <property type="evidence" value="ECO:0007669"/>
    <property type="project" value="TreeGrafter"/>
</dbReference>
<evidence type="ECO:0000313" key="23">
    <source>
        <dbReference type="Proteomes" id="UP001155027"/>
    </source>
</evidence>
<evidence type="ECO:0000259" key="21">
    <source>
        <dbReference type="PROSITE" id="PS50846"/>
    </source>
</evidence>
<dbReference type="RefSeq" id="WP_259079143.1">
    <property type="nucleotide sequence ID" value="NZ_JANUAU010000001.1"/>
</dbReference>
<dbReference type="SFLD" id="SFLDG00002">
    <property type="entry name" value="C1.7:_P-type_atpase_like"/>
    <property type="match status" value="1"/>
</dbReference>
<dbReference type="InterPro" id="IPR017969">
    <property type="entry name" value="Heavy-metal-associated_CS"/>
</dbReference>
<comment type="subcellular location">
    <subcellularLocation>
        <location evidence="18">Cell membrane</location>
    </subcellularLocation>
    <subcellularLocation>
        <location evidence="1">Endomembrane system</location>
        <topology evidence="1">Multi-pass membrane protein</topology>
    </subcellularLocation>
</comment>
<evidence type="ECO:0000256" key="6">
    <source>
        <dbReference type="ARBA" id="ARBA00022737"/>
    </source>
</evidence>
<feature type="transmembrane region" description="Helical" evidence="18">
    <location>
        <begin position="454"/>
        <end position="478"/>
    </location>
</feature>
<dbReference type="GO" id="GO:0016887">
    <property type="term" value="F:ATP hydrolysis activity"/>
    <property type="evidence" value="ECO:0007669"/>
    <property type="project" value="InterPro"/>
</dbReference>
<feature type="transmembrane region" description="Helical" evidence="18">
    <location>
        <begin position="412"/>
        <end position="434"/>
    </location>
</feature>
<evidence type="ECO:0000256" key="7">
    <source>
        <dbReference type="ARBA" id="ARBA00022741"/>
    </source>
</evidence>
<keyword evidence="8" id="KW-0187">Copper transport</keyword>
<dbReference type="InterPro" id="IPR023299">
    <property type="entry name" value="ATPase_P-typ_cyto_dom_N"/>
</dbReference>
<feature type="transmembrane region" description="Helical" evidence="18">
    <location>
        <begin position="771"/>
        <end position="790"/>
    </location>
</feature>
<evidence type="ECO:0000256" key="15">
    <source>
        <dbReference type="ARBA" id="ARBA00023136"/>
    </source>
</evidence>
<keyword evidence="15 18" id="KW-0472">Membrane</keyword>
<dbReference type="Gene3D" id="3.40.50.1000">
    <property type="entry name" value="HAD superfamily/HAD-like"/>
    <property type="match status" value="1"/>
</dbReference>
<feature type="transmembrane region" description="Helical" evidence="18">
    <location>
        <begin position="235"/>
        <end position="253"/>
    </location>
</feature>
<dbReference type="GO" id="GO:0005524">
    <property type="term" value="F:ATP binding"/>
    <property type="evidence" value="ECO:0007669"/>
    <property type="project" value="UniProtKB-UniRule"/>
</dbReference>
<keyword evidence="3" id="KW-0813">Transport</keyword>
<dbReference type="InterPro" id="IPR036412">
    <property type="entry name" value="HAD-like_sf"/>
</dbReference>
<dbReference type="Pfam" id="PF00403">
    <property type="entry name" value="HMA"/>
    <property type="match status" value="2"/>
</dbReference>
<accession>A0A9X2PT30</accession>
<dbReference type="NCBIfam" id="TIGR00003">
    <property type="entry name" value="copper ion binding protein"/>
    <property type="match status" value="2"/>
</dbReference>
<organism evidence="22 23">
    <name type="scientific">Salinibacter ruber</name>
    <dbReference type="NCBI Taxonomy" id="146919"/>
    <lineage>
        <taxon>Bacteria</taxon>
        <taxon>Pseudomonadati</taxon>
        <taxon>Rhodothermota</taxon>
        <taxon>Rhodothermia</taxon>
        <taxon>Rhodothermales</taxon>
        <taxon>Salinibacteraceae</taxon>
        <taxon>Salinibacter</taxon>
    </lineage>
</organism>
<evidence type="ECO:0000256" key="18">
    <source>
        <dbReference type="RuleBase" id="RU362081"/>
    </source>
</evidence>
<feature type="coiled-coil region" evidence="19">
    <location>
        <begin position="601"/>
        <end position="628"/>
    </location>
</feature>
<dbReference type="PROSITE" id="PS50846">
    <property type="entry name" value="HMA_2"/>
    <property type="match status" value="2"/>
</dbReference>
<dbReference type="PANTHER" id="PTHR43520">
    <property type="entry name" value="ATP7, ISOFORM B"/>
    <property type="match status" value="1"/>
</dbReference>
<dbReference type="PROSITE" id="PS01047">
    <property type="entry name" value="HMA_1"/>
    <property type="match status" value="2"/>
</dbReference>
<evidence type="ECO:0000256" key="12">
    <source>
        <dbReference type="ARBA" id="ARBA00022989"/>
    </source>
</evidence>
<dbReference type="InterPro" id="IPR036163">
    <property type="entry name" value="HMA_dom_sf"/>
</dbReference>
<keyword evidence="6" id="KW-0677">Repeat</keyword>
<feature type="transmembrane region" description="Helical" evidence="18">
    <location>
        <begin position="197"/>
        <end position="215"/>
    </location>
</feature>
<evidence type="ECO:0000256" key="3">
    <source>
        <dbReference type="ARBA" id="ARBA00022448"/>
    </source>
</evidence>
<dbReference type="Pfam" id="PF00122">
    <property type="entry name" value="E1-E2_ATPase"/>
    <property type="match status" value="1"/>
</dbReference>
<dbReference type="GO" id="GO:0005886">
    <property type="term" value="C:plasma membrane"/>
    <property type="evidence" value="ECO:0007669"/>
    <property type="project" value="UniProtKB-SubCell"/>
</dbReference>
<dbReference type="InterPro" id="IPR008250">
    <property type="entry name" value="ATPase_P-typ_transduc_dom_A_sf"/>
</dbReference>
<comment type="catalytic activity">
    <reaction evidence="17">
        <text>Cu(2+)(in) + ATP + H2O = Cu(2+)(out) + ADP + phosphate + H(+)</text>
        <dbReference type="Rhea" id="RHEA:10376"/>
        <dbReference type="ChEBI" id="CHEBI:15377"/>
        <dbReference type="ChEBI" id="CHEBI:15378"/>
        <dbReference type="ChEBI" id="CHEBI:29036"/>
        <dbReference type="ChEBI" id="CHEBI:30616"/>
        <dbReference type="ChEBI" id="CHEBI:43474"/>
        <dbReference type="ChEBI" id="CHEBI:456216"/>
        <dbReference type="EC" id="7.2.2.9"/>
    </reaction>
</comment>
<dbReference type="InterPro" id="IPR006121">
    <property type="entry name" value="HMA_dom"/>
</dbReference>
<evidence type="ECO:0000256" key="2">
    <source>
        <dbReference type="ARBA" id="ARBA00006024"/>
    </source>
</evidence>
<dbReference type="InterPro" id="IPR044492">
    <property type="entry name" value="P_typ_ATPase_HD_dom"/>
</dbReference>
<feature type="domain" description="HMA" evidence="21">
    <location>
        <begin position="7"/>
        <end position="73"/>
    </location>
</feature>
<dbReference type="GO" id="GO:0043682">
    <property type="term" value="F:P-type divalent copper transporter activity"/>
    <property type="evidence" value="ECO:0007669"/>
    <property type="project" value="UniProtKB-EC"/>
</dbReference>
<evidence type="ECO:0000256" key="13">
    <source>
        <dbReference type="ARBA" id="ARBA00023008"/>
    </source>
</evidence>
<evidence type="ECO:0000256" key="8">
    <source>
        <dbReference type="ARBA" id="ARBA00022796"/>
    </source>
</evidence>
<keyword evidence="10" id="KW-0460">Magnesium</keyword>
<dbReference type="SFLD" id="SFLDF00027">
    <property type="entry name" value="p-type_atpase"/>
    <property type="match status" value="1"/>
</dbReference>
<dbReference type="InterPro" id="IPR023214">
    <property type="entry name" value="HAD_sf"/>
</dbReference>
<evidence type="ECO:0000256" key="4">
    <source>
        <dbReference type="ARBA" id="ARBA00022692"/>
    </source>
</evidence>
<dbReference type="SUPFAM" id="SSF55008">
    <property type="entry name" value="HMA, heavy metal-associated domain"/>
    <property type="match status" value="2"/>
</dbReference>
<dbReference type="InterPro" id="IPR018303">
    <property type="entry name" value="ATPase_P-typ_P_site"/>
</dbReference>
<dbReference type="NCBIfam" id="TIGR01525">
    <property type="entry name" value="ATPase-IB_hvy"/>
    <property type="match status" value="1"/>
</dbReference>
<dbReference type="Proteomes" id="UP001155027">
    <property type="component" value="Unassembled WGS sequence"/>
</dbReference>
<name>A0A9X2PT30_9BACT</name>
<dbReference type="PANTHER" id="PTHR43520:SF8">
    <property type="entry name" value="P-TYPE CU(+) TRANSPORTER"/>
    <property type="match status" value="1"/>
</dbReference>
<feature type="domain" description="HMA" evidence="21">
    <location>
        <begin position="75"/>
        <end position="141"/>
    </location>
</feature>
<keyword evidence="14" id="KW-0406">Ion transport</keyword>
<keyword evidence="11" id="KW-1278">Translocase</keyword>
<dbReference type="Gene3D" id="2.70.150.10">
    <property type="entry name" value="Calcium-transporting ATPase, cytoplasmic transduction domain A"/>
    <property type="match status" value="1"/>
</dbReference>
<gene>
    <name evidence="22" type="ORF">GGP71_000178</name>
</gene>
<dbReference type="SUPFAM" id="SSF81665">
    <property type="entry name" value="Calcium ATPase, transmembrane domain M"/>
    <property type="match status" value="1"/>
</dbReference>
<evidence type="ECO:0000256" key="11">
    <source>
        <dbReference type="ARBA" id="ARBA00022967"/>
    </source>
</evidence>
<dbReference type="EC" id="7.2.2.9" evidence="16"/>
<dbReference type="InterPro" id="IPR001757">
    <property type="entry name" value="P_typ_ATPase"/>
</dbReference>
<comment type="caution">
    <text evidence="22">The sequence shown here is derived from an EMBL/GenBank/DDBJ whole genome shotgun (WGS) entry which is preliminary data.</text>
</comment>
<dbReference type="SUPFAM" id="SSF56784">
    <property type="entry name" value="HAD-like"/>
    <property type="match status" value="1"/>
</dbReference>
<dbReference type="InterPro" id="IPR006122">
    <property type="entry name" value="HMA_Cu_ion-bd"/>
</dbReference>
<feature type="compositionally biased region" description="Low complexity" evidence="20">
    <location>
        <begin position="827"/>
        <end position="842"/>
    </location>
</feature>
<dbReference type="FunFam" id="3.30.70.100:FF:000005">
    <property type="entry name" value="Copper-exporting P-type ATPase A"/>
    <property type="match status" value="2"/>
</dbReference>
<evidence type="ECO:0000256" key="19">
    <source>
        <dbReference type="SAM" id="Coils"/>
    </source>
</evidence>
<evidence type="ECO:0000256" key="10">
    <source>
        <dbReference type="ARBA" id="ARBA00022842"/>
    </source>
</evidence>
<keyword evidence="7 18" id="KW-0547">Nucleotide-binding</keyword>
<dbReference type="Gene3D" id="3.40.1110.10">
    <property type="entry name" value="Calcium-transporting ATPase, cytoplasmic domain N"/>
    <property type="match status" value="2"/>
</dbReference>
<evidence type="ECO:0000256" key="5">
    <source>
        <dbReference type="ARBA" id="ARBA00022723"/>
    </source>
</evidence>
<evidence type="ECO:0000256" key="14">
    <source>
        <dbReference type="ARBA" id="ARBA00023065"/>
    </source>
</evidence>
<keyword evidence="12 18" id="KW-1133">Transmembrane helix</keyword>
<keyword evidence="5 18" id="KW-0479">Metal-binding</keyword>
<dbReference type="SFLD" id="SFLDS00003">
    <property type="entry name" value="Haloacid_Dehalogenase"/>
    <property type="match status" value="1"/>
</dbReference>
<dbReference type="Pfam" id="PF00702">
    <property type="entry name" value="Hydrolase"/>
    <property type="match status" value="1"/>
</dbReference>
<comment type="similarity">
    <text evidence="2 18">Belongs to the cation transport ATPase (P-type) (TC 3.A.3) family. Type IB subfamily.</text>
</comment>